<evidence type="ECO:0000313" key="1">
    <source>
        <dbReference type="EMBL" id="PHV71174.1"/>
    </source>
</evidence>
<dbReference type="Proteomes" id="UP000224460">
    <property type="component" value="Unassembled WGS sequence"/>
</dbReference>
<reference evidence="1" key="1">
    <citation type="submission" date="2017-10" db="EMBL/GenBank/DDBJ databases">
        <title>Genome sequence of cellulolytic Lachnospiraceae bacterium XHS1971 isolated from hotspring sediment.</title>
        <authorList>
            <person name="Vasudevan G."/>
            <person name="Joshi A.J."/>
            <person name="Hivarkar S."/>
            <person name="Lanjekar V.B."/>
            <person name="Dhakephalkar P.K."/>
            <person name="Dagar S."/>
        </authorList>
    </citation>
    <scope>NUCLEOTIDE SEQUENCE</scope>
    <source>
        <strain evidence="1">XHS1971</strain>
    </source>
</reference>
<comment type="caution">
    <text evidence="1">The sequence shown here is derived from an EMBL/GenBank/DDBJ whole genome shotgun (WGS) entry which is preliminary data.</text>
</comment>
<protein>
    <submittedName>
        <fullName evidence="1">Peptidylprolyl isomerase</fullName>
    </submittedName>
</protein>
<keyword evidence="1" id="KW-0413">Isomerase</keyword>
<evidence type="ECO:0000313" key="2">
    <source>
        <dbReference type="Proteomes" id="UP000224460"/>
    </source>
</evidence>
<sequence length="194" mass="21697">MESRAKTSPKDWPHPIVTVTLENGEVFRIELYPEEAPNTVNNFITLAQKRFYNDLAISKVIPDYLIQTGDPLGNGRGFPGYLIKSECRQNGVSNSLPIEAGTVCMARSSRFNTEGSQFFILLQKDSRLEGYYTAFGKVIEGLPILEELSNEPASGKGVLQTERRVKTVTIETFGYAYDEPEVLSPVQVREASHF</sequence>
<dbReference type="EMBL" id="PEDL01000005">
    <property type="protein sequence ID" value="PHV71174.1"/>
    <property type="molecule type" value="Genomic_DNA"/>
</dbReference>
<accession>A0AC61DD10</accession>
<organism evidence="1 2">
    <name type="scientific">Sporanaerobium hydrogeniformans</name>
    <dbReference type="NCBI Taxonomy" id="3072179"/>
    <lineage>
        <taxon>Bacteria</taxon>
        <taxon>Bacillati</taxon>
        <taxon>Bacillota</taxon>
        <taxon>Clostridia</taxon>
        <taxon>Lachnospirales</taxon>
        <taxon>Lachnospiraceae</taxon>
        <taxon>Sporanaerobium</taxon>
    </lineage>
</organism>
<keyword evidence="2" id="KW-1185">Reference proteome</keyword>
<proteinExistence type="predicted"/>
<gene>
    <name evidence="1" type="ORF">CS063_06840</name>
</gene>
<name>A0AC61DD10_9FIRM</name>